<feature type="domain" description="C2H2-type" evidence="14">
    <location>
        <begin position="244"/>
        <end position="271"/>
    </location>
</feature>
<feature type="domain" description="C2H2-type" evidence="14">
    <location>
        <begin position="455"/>
        <end position="482"/>
    </location>
</feature>
<protein>
    <recommendedName>
        <fullName evidence="14">C2H2-type domain-containing protein</fullName>
    </recommendedName>
</protein>
<dbReference type="GO" id="GO:0003682">
    <property type="term" value="F:chromatin binding"/>
    <property type="evidence" value="ECO:0007669"/>
    <property type="project" value="UniProtKB-ARBA"/>
</dbReference>
<dbReference type="Pfam" id="PF00096">
    <property type="entry name" value="zf-C2H2"/>
    <property type="match status" value="4"/>
</dbReference>
<feature type="region of interest" description="Disordered" evidence="13">
    <location>
        <begin position="537"/>
        <end position="558"/>
    </location>
</feature>
<dbReference type="InterPro" id="IPR050331">
    <property type="entry name" value="Zinc_finger"/>
</dbReference>
<dbReference type="FunFam" id="3.30.160.60:FF:000690">
    <property type="entry name" value="Zinc finger protein 354C"/>
    <property type="match status" value="1"/>
</dbReference>
<keyword evidence="11" id="KW-0539">Nucleus</keyword>
<dbReference type="InterPro" id="IPR036236">
    <property type="entry name" value="Znf_C2H2_sf"/>
</dbReference>
<proteinExistence type="predicted"/>
<evidence type="ECO:0000256" key="3">
    <source>
        <dbReference type="ARBA" id="ARBA00022723"/>
    </source>
</evidence>
<dbReference type="GO" id="GO:0005634">
    <property type="term" value="C:nucleus"/>
    <property type="evidence" value="ECO:0007669"/>
    <property type="project" value="UniProtKB-SubCell"/>
</dbReference>
<evidence type="ECO:0000256" key="10">
    <source>
        <dbReference type="ARBA" id="ARBA00023163"/>
    </source>
</evidence>
<keyword evidence="2" id="KW-1017">Isopeptide bond</keyword>
<feature type="compositionally biased region" description="Low complexity" evidence="13">
    <location>
        <begin position="96"/>
        <end position="105"/>
    </location>
</feature>
<dbReference type="Proteomes" id="UP000295192">
    <property type="component" value="Unassembled WGS sequence"/>
</dbReference>
<reference evidence="15 16" key="1">
    <citation type="journal article" date="2019" name="J. Hered.">
        <title>An Improved Genome Assembly for Drosophila navojoa, the Basal Species in the mojavensis Cluster.</title>
        <authorList>
            <person name="Vanderlinde T."/>
            <person name="Dupim E.G."/>
            <person name="Nazario-Yepiz N.O."/>
            <person name="Carvalho A.B."/>
        </authorList>
    </citation>
    <scope>NUCLEOTIDE SEQUENCE [LARGE SCALE GENOMIC DNA]</scope>
    <source>
        <strain evidence="15">Navoj_Jal97</strain>
        <tissue evidence="15">Whole organism</tissue>
    </source>
</reference>
<feature type="region of interest" description="Disordered" evidence="13">
    <location>
        <begin position="139"/>
        <end position="231"/>
    </location>
</feature>
<feature type="region of interest" description="Disordered" evidence="13">
    <location>
        <begin position="87"/>
        <end position="114"/>
    </location>
</feature>
<dbReference type="OMA" id="RFICMIC"/>
<evidence type="ECO:0000256" key="5">
    <source>
        <dbReference type="ARBA" id="ARBA00022771"/>
    </source>
</evidence>
<evidence type="ECO:0000256" key="2">
    <source>
        <dbReference type="ARBA" id="ARBA00022499"/>
    </source>
</evidence>
<gene>
    <name evidence="15" type="ORF">AWZ03_004938</name>
</gene>
<dbReference type="EMBL" id="LSRL02000031">
    <property type="protein sequence ID" value="TDG48609.1"/>
    <property type="molecule type" value="Genomic_DNA"/>
</dbReference>
<dbReference type="InterPro" id="IPR013087">
    <property type="entry name" value="Znf_C2H2_type"/>
</dbReference>
<dbReference type="AlphaFoldDB" id="A0A484BIJ0"/>
<dbReference type="PROSITE" id="PS50157">
    <property type="entry name" value="ZINC_FINGER_C2H2_2"/>
    <property type="match status" value="4"/>
</dbReference>
<evidence type="ECO:0000256" key="11">
    <source>
        <dbReference type="ARBA" id="ARBA00023242"/>
    </source>
</evidence>
<accession>A0A484BIJ0</accession>
<evidence type="ECO:0000313" key="15">
    <source>
        <dbReference type="EMBL" id="TDG48609.1"/>
    </source>
</evidence>
<keyword evidence="9" id="KW-0238">DNA-binding</keyword>
<evidence type="ECO:0000256" key="6">
    <source>
        <dbReference type="ARBA" id="ARBA00022833"/>
    </source>
</evidence>
<comment type="subcellular location">
    <subcellularLocation>
        <location evidence="1">Nucleus</location>
    </subcellularLocation>
</comment>
<evidence type="ECO:0000259" key="14">
    <source>
        <dbReference type="PROSITE" id="PS50157"/>
    </source>
</evidence>
<dbReference type="GO" id="GO:0000785">
    <property type="term" value="C:chromatin"/>
    <property type="evidence" value="ECO:0007669"/>
    <property type="project" value="UniProtKB-ARBA"/>
</dbReference>
<dbReference type="GO" id="GO:0040029">
    <property type="term" value="P:epigenetic regulation of gene expression"/>
    <property type="evidence" value="ECO:0007669"/>
    <property type="project" value="UniProtKB-ARBA"/>
</dbReference>
<feature type="domain" description="C2H2-type" evidence="14">
    <location>
        <begin position="272"/>
        <end position="299"/>
    </location>
</feature>
<evidence type="ECO:0000256" key="4">
    <source>
        <dbReference type="ARBA" id="ARBA00022737"/>
    </source>
</evidence>
<feature type="region of interest" description="Disordered" evidence="13">
    <location>
        <begin position="345"/>
        <end position="372"/>
    </location>
</feature>
<feature type="compositionally biased region" description="Basic and acidic residues" evidence="13">
    <location>
        <begin position="142"/>
        <end position="154"/>
    </location>
</feature>
<keyword evidence="8" id="KW-0805">Transcription regulation</keyword>
<keyword evidence="6" id="KW-0862">Zinc</keyword>
<dbReference type="GO" id="GO:0008270">
    <property type="term" value="F:zinc ion binding"/>
    <property type="evidence" value="ECO:0007669"/>
    <property type="project" value="UniProtKB-KW"/>
</dbReference>
<name>A0A484BIJ0_DRONA</name>
<keyword evidence="5 12" id="KW-0863">Zinc-finger</keyword>
<feature type="compositionally biased region" description="Basic residues" evidence="13">
    <location>
        <begin position="155"/>
        <end position="167"/>
    </location>
</feature>
<keyword evidence="4" id="KW-0677">Repeat</keyword>
<dbReference type="PROSITE" id="PS00028">
    <property type="entry name" value="ZINC_FINGER_C2H2_1"/>
    <property type="match status" value="6"/>
</dbReference>
<dbReference type="SMART" id="SM00355">
    <property type="entry name" value="ZnF_C2H2"/>
    <property type="match status" value="6"/>
</dbReference>
<dbReference type="Gene3D" id="3.30.160.60">
    <property type="entry name" value="Classic Zinc Finger"/>
    <property type="match status" value="4"/>
</dbReference>
<sequence length="609" mass="69343">MAVDVGVTCDRGMELASAGCADCCSDCASAAPTCCAATGCCDAACCDTDCQLPPDPVNYEYHEPEENFVSIDDAKIKSLLFEIGQQQQELRRQQQEQKQQTEQQPQPQPQPQPQQQIIELLDDDEGSVGPPPLMLISTARSLKSEKRPMTDKQRLAKKLKQRHHRIVARIELSDSESENGDAEQTAKEKNSEDLPAANVSCELEEPTDQVIELPSDDEEKQPMKSATRKRSPRPYIKRRGRHFYQCQACGKKVQSNYNLRRHMMIHTGERPFPCDLCERRFREFSDLKKHRRRHINDPRYICMICRIHTPMEQDSTRCVECEGKNLLLAPQDCDALDADKEPIDETEPALDEQDEQEEQEEEQDTDQEFLPEDNQVENEVVSLPMPTLPPTLLVTLVPAPPPLTPAPPAPPAITLTALTRPPLPRSCSSANSSSSLSNDVAPKRPARVTRNRRTYPCPLCQRPFGTRHNLKRHYMIHTGEKPFSCSKCRKPFRECSTLKKHMVTHMRDRWYKCLRCPAKYQDYLHYMEHKATHGLDAQSETGARGRNRQISPDSGDGDSSLDDWLECCECQLRFTQLDAYTEHMKQHDLELYGLSVDDLDEEDQDVDVA</sequence>
<feature type="domain" description="C2H2-type" evidence="14">
    <location>
        <begin position="483"/>
        <end position="510"/>
    </location>
</feature>
<evidence type="ECO:0000256" key="1">
    <source>
        <dbReference type="ARBA" id="ARBA00004123"/>
    </source>
</evidence>
<organism evidence="15 16">
    <name type="scientific">Drosophila navojoa</name>
    <name type="common">Fruit fly</name>
    <dbReference type="NCBI Taxonomy" id="7232"/>
    <lineage>
        <taxon>Eukaryota</taxon>
        <taxon>Metazoa</taxon>
        <taxon>Ecdysozoa</taxon>
        <taxon>Arthropoda</taxon>
        <taxon>Hexapoda</taxon>
        <taxon>Insecta</taxon>
        <taxon>Pterygota</taxon>
        <taxon>Neoptera</taxon>
        <taxon>Endopterygota</taxon>
        <taxon>Diptera</taxon>
        <taxon>Brachycera</taxon>
        <taxon>Muscomorpha</taxon>
        <taxon>Ephydroidea</taxon>
        <taxon>Drosophilidae</taxon>
        <taxon>Drosophila</taxon>
    </lineage>
</organism>
<evidence type="ECO:0000256" key="12">
    <source>
        <dbReference type="PROSITE-ProRule" id="PRU00042"/>
    </source>
</evidence>
<dbReference type="PANTHER" id="PTHR16515">
    <property type="entry name" value="PR DOMAIN ZINC FINGER PROTEIN"/>
    <property type="match status" value="1"/>
</dbReference>
<evidence type="ECO:0000313" key="16">
    <source>
        <dbReference type="Proteomes" id="UP000295192"/>
    </source>
</evidence>
<keyword evidence="16" id="KW-1185">Reference proteome</keyword>
<evidence type="ECO:0000256" key="7">
    <source>
        <dbReference type="ARBA" id="ARBA00022843"/>
    </source>
</evidence>
<dbReference type="FunFam" id="3.30.160.60:FF:000624">
    <property type="entry name" value="zinc finger protein 697"/>
    <property type="match status" value="1"/>
</dbReference>
<feature type="compositionally biased region" description="Low complexity" evidence="13">
    <location>
        <begin position="423"/>
        <end position="437"/>
    </location>
</feature>
<comment type="caution">
    <text evidence="15">The sequence shown here is derived from an EMBL/GenBank/DDBJ whole genome shotgun (WGS) entry which is preliminary data.</text>
</comment>
<dbReference type="OrthoDB" id="3437960at2759"/>
<dbReference type="SUPFAM" id="SSF57667">
    <property type="entry name" value="beta-beta-alpha zinc fingers"/>
    <property type="match status" value="2"/>
</dbReference>
<feature type="region of interest" description="Disordered" evidence="13">
    <location>
        <begin position="423"/>
        <end position="447"/>
    </location>
</feature>
<keyword evidence="3" id="KW-0479">Metal-binding</keyword>
<keyword evidence="7" id="KW-0832">Ubl conjugation</keyword>
<evidence type="ECO:0000256" key="8">
    <source>
        <dbReference type="ARBA" id="ARBA00023015"/>
    </source>
</evidence>
<evidence type="ECO:0000256" key="13">
    <source>
        <dbReference type="SAM" id="MobiDB-lite"/>
    </source>
</evidence>
<keyword evidence="10" id="KW-0804">Transcription</keyword>
<dbReference type="PANTHER" id="PTHR16515:SF49">
    <property type="entry name" value="GASTRULA ZINC FINGER PROTEIN XLCGF49.1-LIKE-RELATED"/>
    <property type="match status" value="1"/>
</dbReference>
<evidence type="ECO:0000256" key="9">
    <source>
        <dbReference type="ARBA" id="ARBA00023125"/>
    </source>
</evidence>
<dbReference type="GO" id="GO:0043565">
    <property type="term" value="F:sequence-specific DNA binding"/>
    <property type="evidence" value="ECO:0007669"/>
    <property type="project" value="UniProtKB-ARBA"/>
</dbReference>
<dbReference type="FunFam" id="3.30.160.60:FF:002535">
    <property type="entry name" value="zinc finger protein Xfin"/>
    <property type="match status" value="1"/>
</dbReference>